<feature type="region of interest" description="Disordered" evidence="2">
    <location>
        <begin position="56"/>
        <end position="87"/>
    </location>
</feature>
<accession>A0A4Y2L1S1</accession>
<evidence type="ECO:0000313" key="3">
    <source>
        <dbReference type="EMBL" id="GBN08611.1"/>
    </source>
</evidence>
<dbReference type="InterPro" id="IPR009057">
    <property type="entry name" value="Homeodomain-like_sf"/>
</dbReference>
<dbReference type="GO" id="GO:0005634">
    <property type="term" value="C:nucleus"/>
    <property type="evidence" value="ECO:0007669"/>
    <property type="project" value="UniProtKB-SubCell"/>
</dbReference>
<evidence type="ECO:0000256" key="2">
    <source>
        <dbReference type="SAM" id="MobiDB-lite"/>
    </source>
</evidence>
<evidence type="ECO:0000313" key="4">
    <source>
        <dbReference type="Proteomes" id="UP000499080"/>
    </source>
</evidence>
<feature type="compositionally biased region" description="Low complexity" evidence="2">
    <location>
        <begin position="66"/>
        <end position="75"/>
    </location>
</feature>
<comment type="caution">
    <text evidence="3">The sequence shown here is derived from an EMBL/GenBank/DDBJ whole genome shotgun (WGS) entry which is preliminary data.</text>
</comment>
<keyword evidence="4" id="KW-1185">Reference proteome</keyword>
<dbReference type="AlphaFoldDB" id="A0A4Y2L1S1"/>
<gene>
    <name evidence="3" type="ORF">AVEN_238086_1</name>
</gene>
<comment type="subcellular location">
    <subcellularLocation>
        <location evidence="1">Nucleus</location>
    </subcellularLocation>
</comment>
<dbReference type="SUPFAM" id="SSF46689">
    <property type="entry name" value="Homeodomain-like"/>
    <property type="match status" value="1"/>
</dbReference>
<protein>
    <recommendedName>
        <fullName evidence="5">Transposase Tc1-like domain-containing protein</fullName>
    </recommendedName>
</protein>
<evidence type="ECO:0000256" key="1">
    <source>
        <dbReference type="ARBA" id="ARBA00004123"/>
    </source>
</evidence>
<dbReference type="EMBL" id="BGPR01005276">
    <property type="protein sequence ID" value="GBN08611.1"/>
    <property type="molecule type" value="Genomic_DNA"/>
</dbReference>
<dbReference type="OrthoDB" id="6779329at2759"/>
<organism evidence="3 4">
    <name type="scientific">Araneus ventricosus</name>
    <name type="common">Orbweaver spider</name>
    <name type="synonym">Epeira ventricosa</name>
    <dbReference type="NCBI Taxonomy" id="182803"/>
    <lineage>
        <taxon>Eukaryota</taxon>
        <taxon>Metazoa</taxon>
        <taxon>Ecdysozoa</taxon>
        <taxon>Arthropoda</taxon>
        <taxon>Chelicerata</taxon>
        <taxon>Arachnida</taxon>
        <taxon>Araneae</taxon>
        <taxon>Araneomorphae</taxon>
        <taxon>Entelegynae</taxon>
        <taxon>Araneoidea</taxon>
        <taxon>Araneidae</taxon>
        <taxon>Araneus</taxon>
    </lineage>
</organism>
<evidence type="ECO:0008006" key="5">
    <source>
        <dbReference type="Google" id="ProtNLM"/>
    </source>
</evidence>
<name>A0A4Y2L1S1_ARAVE</name>
<sequence length="129" mass="14500">MGGTTNAWMRSRRIKDEETNIISSSSLNEGLRESGFSFRDIAERLGRNVSIVHDCSQQWSREGTASRRPGSGRPRGTTEKEDRRVRRMAVAHRTASVAEIRTEVGTTVTQQTVTNRFLQGQLQARRPVA</sequence>
<dbReference type="Proteomes" id="UP000499080">
    <property type="component" value="Unassembled WGS sequence"/>
</dbReference>
<proteinExistence type="predicted"/>
<reference evidence="3 4" key="1">
    <citation type="journal article" date="2019" name="Sci. Rep.">
        <title>Orb-weaving spider Araneus ventricosus genome elucidates the spidroin gene catalogue.</title>
        <authorList>
            <person name="Kono N."/>
            <person name="Nakamura H."/>
            <person name="Ohtoshi R."/>
            <person name="Moran D.A.P."/>
            <person name="Shinohara A."/>
            <person name="Yoshida Y."/>
            <person name="Fujiwara M."/>
            <person name="Mori M."/>
            <person name="Tomita M."/>
            <person name="Arakawa K."/>
        </authorList>
    </citation>
    <scope>NUCLEOTIDE SEQUENCE [LARGE SCALE GENOMIC DNA]</scope>
</reference>